<dbReference type="AlphaFoldDB" id="A0A376B4V2"/>
<evidence type="ECO:0000256" key="2">
    <source>
        <dbReference type="ARBA" id="ARBA00022490"/>
    </source>
</evidence>
<dbReference type="VEuPathDB" id="FungiDB:SCODWIG_01370"/>
<feature type="coiled-coil region" evidence="3">
    <location>
        <begin position="51"/>
        <end position="78"/>
    </location>
</feature>
<dbReference type="InterPro" id="IPR028133">
    <property type="entry name" value="Dynamitin"/>
</dbReference>
<keyword evidence="5" id="KW-1185">Reference proteome</keyword>
<proteinExistence type="predicted"/>
<accession>A0A376B4V2</accession>
<dbReference type="Proteomes" id="UP000262825">
    <property type="component" value="Unassembled WGS sequence"/>
</dbReference>
<organism evidence="4 5">
    <name type="scientific">Saccharomycodes ludwigii</name>
    <dbReference type="NCBI Taxonomy" id="36035"/>
    <lineage>
        <taxon>Eukaryota</taxon>
        <taxon>Fungi</taxon>
        <taxon>Dikarya</taxon>
        <taxon>Ascomycota</taxon>
        <taxon>Saccharomycotina</taxon>
        <taxon>Saccharomycetes</taxon>
        <taxon>Saccharomycodales</taxon>
        <taxon>Saccharomycodaceae</taxon>
        <taxon>Saccharomycodes</taxon>
    </lineage>
</organism>
<evidence type="ECO:0000313" key="4">
    <source>
        <dbReference type="EMBL" id="SSD59609.1"/>
    </source>
</evidence>
<dbReference type="GO" id="GO:0005737">
    <property type="term" value="C:cytoplasm"/>
    <property type="evidence" value="ECO:0007669"/>
    <property type="project" value="UniProtKB-SubCell"/>
</dbReference>
<protein>
    <submittedName>
        <fullName evidence="4">Uncharacterized protein</fullName>
    </submittedName>
</protein>
<comment type="subcellular location">
    <subcellularLocation>
        <location evidence="1">Cytoplasm</location>
    </subcellularLocation>
</comment>
<dbReference type="PANTHER" id="PTHR15346">
    <property type="entry name" value="DYNACTIN SUBUNIT"/>
    <property type="match status" value="1"/>
</dbReference>
<sequence length="311" mass="36262">MNKNDVKDLVDISLEADSKVYEVKSSSSSNHVISIANSKDSIIDYGNSVKVFETKKTEESLEQKMARIKRELESLSEIVGETKISSLLDLYNKLTINNNVEFTEIHNKIGFDDNNEDERELKNIKLPSTIQFDYECTRIFSSLEKRVTKLEQLVGYDATMLKNHETITSKINTLYRKLELIEDNKQTMLDKFSERMKKLNTDYEDSLMRRSADINSEVEKDLKDKMVNREDKIDELYSFYQSVQNYDEVLPKLVKRLENLNALSMKLDDSSEVILSLNDKIEWLEEQCNAWQSTVEMLETARERSEGQEQK</sequence>
<reference evidence="5" key="1">
    <citation type="submission" date="2018-06" db="EMBL/GenBank/DDBJ databases">
        <authorList>
            <person name="Guldener U."/>
        </authorList>
    </citation>
    <scope>NUCLEOTIDE SEQUENCE [LARGE SCALE GENOMIC DNA]</scope>
    <source>
        <strain evidence="5">UTAD17</strain>
    </source>
</reference>
<dbReference type="Pfam" id="PF04912">
    <property type="entry name" value="Dynamitin"/>
    <property type="match status" value="1"/>
</dbReference>
<dbReference type="GO" id="GO:0007017">
    <property type="term" value="P:microtubule-based process"/>
    <property type="evidence" value="ECO:0007669"/>
    <property type="project" value="InterPro"/>
</dbReference>
<evidence type="ECO:0000256" key="3">
    <source>
        <dbReference type="SAM" id="Coils"/>
    </source>
</evidence>
<evidence type="ECO:0000313" key="5">
    <source>
        <dbReference type="Proteomes" id="UP000262825"/>
    </source>
</evidence>
<gene>
    <name evidence="4" type="ORF">SCODWIG_01370</name>
</gene>
<name>A0A376B4V2_9ASCO</name>
<keyword evidence="2" id="KW-0963">Cytoplasm</keyword>
<keyword evidence="3" id="KW-0175">Coiled coil</keyword>
<evidence type="ECO:0000256" key="1">
    <source>
        <dbReference type="ARBA" id="ARBA00004496"/>
    </source>
</evidence>
<dbReference type="GO" id="GO:0005869">
    <property type="term" value="C:dynactin complex"/>
    <property type="evidence" value="ECO:0007669"/>
    <property type="project" value="InterPro"/>
</dbReference>
<dbReference type="EMBL" id="UFAJ01000171">
    <property type="protein sequence ID" value="SSD59609.1"/>
    <property type="molecule type" value="Genomic_DNA"/>
</dbReference>